<dbReference type="InterPro" id="IPR000182">
    <property type="entry name" value="GNAT_dom"/>
</dbReference>
<keyword evidence="1 4" id="KW-0808">Transferase</keyword>
<proteinExistence type="predicted"/>
<dbReference type="CDD" id="cd04301">
    <property type="entry name" value="NAT_SF"/>
    <property type="match status" value="1"/>
</dbReference>
<reference evidence="4 5" key="1">
    <citation type="submission" date="2018-07" db="EMBL/GenBank/DDBJ databases">
        <title>Genomic and Epidemiologic Investigation of an Indolent Hospital Outbreak.</title>
        <authorList>
            <person name="Johnson R.C."/>
            <person name="Deming C."/>
            <person name="Conlan S."/>
            <person name="Zellmer C.J."/>
            <person name="Michelin A.V."/>
            <person name="Lee-Lin S."/>
            <person name="Thomas P.J."/>
            <person name="Park M."/>
            <person name="Weingarten R.A."/>
            <person name="Less J."/>
            <person name="Dekker J.P."/>
            <person name="Frank K.M."/>
            <person name="Musser K.A."/>
            <person name="Mcquiston J.R."/>
            <person name="Henderson D.K."/>
            <person name="Lau A.F."/>
            <person name="Palmore T.N."/>
            <person name="Segre J.A."/>
        </authorList>
    </citation>
    <scope>NUCLEOTIDE SEQUENCE [LARGE SCALE GENOMIC DNA]</scope>
    <source>
        <strain evidence="4 5">SK-CDC1_0717</strain>
    </source>
</reference>
<dbReference type="AlphaFoldDB" id="A0A430G040"/>
<dbReference type="Pfam" id="PF00583">
    <property type="entry name" value="Acetyltransf_1"/>
    <property type="match status" value="1"/>
</dbReference>
<organism evidence="4 5">
    <name type="scientific">Sphingomonas koreensis</name>
    <dbReference type="NCBI Taxonomy" id="93064"/>
    <lineage>
        <taxon>Bacteria</taxon>
        <taxon>Pseudomonadati</taxon>
        <taxon>Pseudomonadota</taxon>
        <taxon>Alphaproteobacteria</taxon>
        <taxon>Sphingomonadales</taxon>
        <taxon>Sphingomonadaceae</taxon>
        <taxon>Sphingomonas</taxon>
    </lineage>
</organism>
<evidence type="ECO:0000259" key="3">
    <source>
        <dbReference type="PROSITE" id="PS51186"/>
    </source>
</evidence>
<dbReference type="GO" id="GO:0016747">
    <property type="term" value="F:acyltransferase activity, transferring groups other than amino-acyl groups"/>
    <property type="evidence" value="ECO:0007669"/>
    <property type="project" value="InterPro"/>
</dbReference>
<evidence type="ECO:0000256" key="1">
    <source>
        <dbReference type="ARBA" id="ARBA00022679"/>
    </source>
</evidence>
<evidence type="ECO:0000256" key="2">
    <source>
        <dbReference type="ARBA" id="ARBA00023315"/>
    </source>
</evidence>
<protein>
    <submittedName>
        <fullName evidence="4">GNAT family N-acetyltransferase</fullName>
    </submittedName>
</protein>
<dbReference type="InterPro" id="IPR050832">
    <property type="entry name" value="Bact_Acetyltransf"/>
</dbReference>
<accession>A0A430G040</accession>
<dbReference type="EMBL" id="QQYZ01000019">
    <property type="protein sequence ID" value="RSY79654.1"/>
    <property type="molecule type" value="Genomic_DNA"/>
</dbReference>
<gene>
    <name evidence="4" type="ORF">DAH66_16975</name>
</gene>
<dbReference type="InterPro" id="IPR016181">
    <property type="entry name" value="Acyl_CoA_acyltransferase"/>
</dbReference>
<dbReference type="SUPFAM" id="SSF55729">
    <property type="entry name" value="Acyl-CoA N-acyltransferases (Nat)"/>
    <property type="match status" value="1"/>
</dbReference>
<keyword evidence="2" id="KW-0012">Acyltransferase</keyword>
<evidence type="ECO:0000313" key="5">
    <source>
        <dbReference type="Proteomes" id="UP000287746"/>
    </source>
</evidence>
<dbReference type="Gene3D" id="3.40.630.30">
    <property type="match status" value="1"/>
</dbReference>
<dbReference type="PROSITE" id="PS51186">
    <property type="entry name" value="GNAT"/>
    <property type="match status" value="1"/>
</dbReference>
<sequence>MSTAPQIVEIVHGTPADIATLNAIMADAFDPRFGEAWTPSQCLGMIALPGVWFSIAWSGNRPAGFALARAVADEAELLLLAIRPAFRRSGIGTALLRSIVADAHERGAEMLHLEVRANNEAIRLYRNEGFEKIGERHDYYRGNDGKLFDAHTFSKHIR</sequence>
<evidence type="ECO:0000313" key="4">
    <source>
        <dbReference type="EMBL" id="RSY79654.1"/>
    </source>
</evidence>
<comment type="caution">
    <text evidence="4">The sequence shown here is derived from an EMBL/GenBank/DDBJ whole genome shotgun (WGS) entry which is preliminary data.</text>
</comment>
<dbReference type="RefSeq" id="WP_126005240.1">
    <property type="nucleotide sequence ID" value="NZ_QQYZ01000019.1"/>
</dbReference>
<feature type="domain" description="N-acetyltransferase" evidence="3">
    <location>
        <begin position="8"/>
        <end position="154"/>
    </location>
</feature>
<dbReference type="PANTHER" id="PTHR43877">
    <property type="entry name" value="AMINOALKYLPHOSPHONATE N-ACETYLTRANSFERASE-RELATED-RELATED"/>
    <property type="match status" value="1"/>
</dbReference>
<dbReference type="Proteomes" id="UP000287746">
    <property type="component" value="Unassembled WGS sequence"/>
</dbReference>
<name>A0A430G040_9SPHN</name>